<evidence type="ECO:0000256" key="3">
    <source>
        <dbReference type="ARBA" id="ARBA00022692"/>
    </source>
</evidence>
<evidence type="ECO:0000259" key="10">
    <source>
        <dbReference type="Pfam" id="PF07715"/>
    </source>
</evidence>
<accession>A0A3B1BQY1</accession>
<keyword evidence="3" id="KW-0812">Transmembrane</keyword>
<dbReference type="GO" id="GO:0044718">
    <property type="term" value="P:siderophore transmembrane transport"/>
    <property type="evidence" value="ECO:0007669"/>
    <property type="project" value="TreeGrafter"/>
</dbReference>
<dbReference type="GO" id="GO:0015344">
    <property type="term" value="F:siderophore uptake transmembrane transporter activity"/>
    <property type="evidence" value="ECO:0007669"/>
    <property type="project" value="TreeGrafter"/>
</dbReference>
<evidence type="ECO:0000256" key="2">
    <source>
        <dbReference type="ARBA" id="ARBA00022448"/>
    </source>
</evidence>
<keyword evidence="2" id="KW-0813">Transport</keyword>
<dbReference type="AlphaFoldDB" id="A0A3B1BQY1"/>
<evidence type="ECO:0000256" key="7">
    <source>
        <dbReference type="ARBA" id="ARBA00023170"/>
    </source>
</evidence>
<feature type="domain" description="TonB-dependent receptor-like beta-barrel" evidence="9">
    <location>
        <begin position="424"/>
        <end position="899"/>
    </location>
</feature>
<dbReference type="InterPro" id="IPR012910">
    <property type="entry name" value="Plug_dom"/>
</dbReference>
<evidence type="ECO:0000256" key="1">
    <source>
        <dbReference type="ARBA" id="ARBA00004571"/>
    </source>
</evidence>
<keyword evidence="4" id="KW-0732">Signal</keyword>
<sequence length="964" mass="108892">MRIKNFYRFITVSFIIFFVFSTTVQAGTTGKIVGRVFDKATGDPLPGVNIMIEGTTQGTASDIDGYYTILNVRPGTYNIIFKSIGFADYKVEGVVVNVDKTTNIDAELSSSSIEISEVVVKAERPPIQKDRTYSSSVVSSDAISVLPVTEVSQVISLQPGVVKAGGELHFRGGRSREVAYVIDGVPVTNSFSQNGGSNVTVENSMISQLEVITGTFNAEYGSAQSGVVNIITKGITPTFSGDVSVFIGDWASKRNDVFIGIDNINPLSEKDVQATINVPIISDKLGVSVVGRYNSSESIYWYERRYNPLDGWRIAAYQRWYREQRSQEASASQAIKIPDSLKTGDGSMGPLSTTDRFSGNFKLTFVPFARLKIAYQAFGAWAETQGSSSRYRRYQPDGTGTSESFSQSHFLTLRHTPSDNFFYNIAASYQYNRGDWYYDKTNKVAKYPGDTGIQPIGYSSDGFSLGNTDGFYTNKDGKNYRKLYILNGDLNWQVDNYNFIKAGFEYKHHEDNTYSWGYIATPDWQNKQWVNYDPDPNLTFNDYWEQMVEYWKTWEETFDTVRYRKYTEDEYTLWRDYTINPNEFAAYIQDKLELGEIIVNGGVRLDVFMPNEMVPKNYRVESAQLASDVNLKKASTKINISPRLGISFPISATGAFHAAYGHFYQMPSFSKMFSQPLHVLTPLQLDGMTLGNADLDPERTIQYELGLQQQIFPGITADVSIYYKDMSNLLGVEYLTTIDNVRFLHYINRDYGNSKGITVGIDSYGNDFVNGSVNYTYSTANGSASNPDYIAIVQASTQIGGEPIEFMDRQIIPLNWDQTHTFNALVDFRFTHSWNLSIIGTYWTGQPYSPSFVERYDILEREYVNADTKPAQWSIDMKTRYAFQIGSARFSAFLQIDNLFDQLNENAVYSSTGKANHNARLPSTEEIEVERLEQAGLFTLAEIDNRPEWYSSPRKIRIGLTFNF</sequence>
<dbReference type="PANTHER" id="PTHR30069:SF29">
    <property type="entry name" value="HEMOGLOBIN AND HEMOGLOBIN-HAPTOGLOBIN-BINDING PROTEIN 1-RELATED"/>
    <property type="match status" value="1"/>
</dbReference>
<dbReference type="Gene3D" id="2.40.170.20">
    <property type="entry name" value="TonB-dependent receptor, beta-barrel domain"/>
    <property type="match status" value="1"/>
</dbReference>
<evidence type="ECO:0000256" key="6">
    <source>
        <dbReference type="ARBA" id="ARBA00023136"/>
    </source>
</evidence>
<dbReference type="Pfam" id="PF13715">
    <property type="entry name" value="CarbopepD_reg_2"/>
    <property type="match status" value="1"/>
</dbReference>
<feature type="domain" description="TonB-dependent receptor plug" evidence="10">
    <location>
        <begin position="129"/>
        <end position="227"/>
    </location>
</feature>
<dbReference type="Pfam" id="PF00593">
    <property type="entry name" value="TonB_dep_Rec_b-barrel"/>
    <property type="match status" value="1"/>
</dbReference>
<keyword evidence="6" id="KW-0472">Membrane</keyword>
<dbReference type="Gene3D" id="2.170.130.10">
    <property type="entry name" value="TonB-dependent receptor, plug domain"/>
    <property type="match status" value="1"/>
</dbReference>
<proteinExistence type="predicted"/>
<keyword evidence="7" id="KW-0675">Receptor</keyword>
<dbReference type="InterPro" id="IPR000531">
    <property type="entry name" value="Beta-barrel_TonB"/>
</dbReference>
<dbReference type="SUPFAM" id="SSF56935">
    <property type="entry name" value="Porins"/>
    <property type="match status" value="1"/>
</dbReference>
<dbReference type="Pfam" id="PF07715">
    <property type="entry name" value="Plug"/>
    <property type="match status" value="1"/>
</dbReference>
<evidence type="ECO:0000259" key="9">
    <source>
        <dbReference type="Pfam" id="PF00593"/>
    </source>
</evidence>
<dbReference type="InterPro" id="IPR037066">
    <property type="entry name" value="Plug_dom_sf"/>
</dbReference>
<gene>
    <name evidence="11" type="ORF">MNBD_IGNAVI01-1591</name>
</gene>
<evidence type="ECO:0000256" key="5">
    <source>
        <dbReference type="ARBA" id="ARBA00023077"/>
    </source>
</evidence>
<dbReference type="InterPro" id="IPR036942">
    <property type="entry name" value="Beta-barrel_TonB_sf"/>
</dbReference>
<dbReference type="EMBL" id="UOGD01000099">
    <property type="protein sequence ID" value="VAX18342.1"/>
    <property type="molecule type" value="Genomic_DNA"/>
</dbReference>
<evidence type="ECO:0000256" key="8">
    <source>
        <dbReference type="ARBA" id="ARBA00023237"/>
    </source>
</evidence>
<evidence type="ECO:0000256" key="4">
    <source>
        <dbReference type="ARBA" id="ARBA00022729"/>
    </source>
</evidence>
<dbReference type="PANTHER" id="PTHR30069">
    <property type="entry name" value="TONB-DEPENDENT OUTER MEMBRANE RECEPTOR"/>
    <property type="match status" value="1"/>
</dbReference>
<dbReference type="SUPFAM" id="SSF49464">
    <property type="entry name" value="Carboxypeptidase regulatory domain-like"/>
    <property type="match status" value="1"/>
</dbReference>
<reference evidence="11" key="1">
    <citation type="submission" date="2018-06" db="EMBL/GenBank/DDBJ databases">
        <authorList>
            <person name="Zhirakovskaya E."/>
        </authorList>
    </citation>
    <scope>NUCLEOTIDE SEQUENCE</scope>
</reference>
<dbReference type="InterPro" id="IPR008969">
    <property type="entry name" value="CarboxyPept-like_regulatory"/>
</dbReference>
<keyword evidence="8" id="KW-0998">Cell outer membrane</keyword>
<name>A0A3B1BQY1_9ZZZZ</name>
<dbReference type="InterPro" id="IPR039426">
    <property type="entry name" value="TonB-dep_rcpt-like"/>
</dbReference>
<protein>
    <submittedName>
        <fullName evidence="11">Uncharacterized protein</fullName>
    </submittedName>
</protein>
<dbReference type="GO" id="GO:0009279">
    <property type="term" value="C:cell outer membrane"/>
    <property type="evidence" value="ECO:0007669"/>
    <property type="project" value="UniProtKB-SubCell"/>
</dbReference>
<dbReference type="PROSITE" id="PS52016">
    <property type="entry name" value="TONB_DEPENDENT_REC_3"/>
    <property type="match status" value="1"/>
</dbReference>
<dbReference type="Gene3D" id="2.60.40.1120">
    <property type="entry name" value="Carboxypeptidase-like, regulatory domain"/>
    <property type="match status" value="1"/>
</dbReference>
<comment type="subcellular location">
    <subcellularLocation>
        <location evidence="1">Cell outer membrane</location>
        <topology evidence="1">Multi-pass membrane protein</topology>
    </subcellularLocation>
</comment>
<keyword evidence="5" id="KW-0798">TonB box</keyword>
<evidence type="ECO:0000313" key="11">
    <source>
        <dbReference type="EMBL" id="VAX18342.1"/>
    </source>
</evidence>
<organism evidence="11">
    <name type="scientific">hydrothermal vent metagenome</name>
    <dbReference type="NCBI Taxonomy" id="652676"/>
    <lineage>
        <taxon>unclassified sequences</taxon>
        <taxon>metagenomes</taxon>
        <taxon>ecological metagenomes</taxon>
    </lineage>
</organism>